<keyword evidence="6" id="KW-1185">Reference proteome</keyword>
<dbReference type="GO" id="GO:0016301">
    <property type="term" value="F:kinase activity"/>
    <property type="evidence" value="ECO:0007669"/>
    <property type="project" value="UniProtKB-KW"/>
</dbReference>
<keyword evidence="3 5" id="KW-0418">Kinase</keyword>
<comment type="caution">
    <text evidence="5">The sequence shown here is derived from an EMBL/GenBank/DDBJ whole genome shotgun (WGS) entry which is preliminary data.</text>
</comment>
<protein>
    <submittedName>
        <fullName evidence="5">Sugar kinase</fullName>
    </submittedName>
</protein>
<dbReference type="Gene3D" id="3.40.1190.20">
    <property type="match status" value="1"/>
</dbReference>
<dbReference type="InterPro" id="IPR029056">
    <property type="entry name" value="Ribokinase-like"/>
</dbReference>
<dbReference type="EMBL" id="JAJUBC010000029">
    <property type="protein sequence ID" value="MDD1795450.1"/>
    <property type="molecule type" value="Genomic_DNA"/>
</dbReference>
<reference evidence="5" key="1">
    <citation type="submission" date="2021-12" db="EMBL/GenBank/DDBJ databases">
        <title>Enterovibrio ZSDZ35 sp. nov. and Enterovibrio ZSDZ42 sp. nov., isolated from coastal seawater in Qingdao.</title>
        <authorList>
            <person name="Zhang P."/>
        </authorList>
    </citation>
    <scope>NUCLEOTIDE SEQUENCE</scope>
    <source>
        <strain evidence="5">ZSDZ42</strain>
    </source>
</reference>
<comment type="similarity">
    <text evidence="1">Belongs to the carbohydrate kinase PfkB family.</text>
</comment>
<dbReference type="CDD" id="cd01166">
    <property type="entry name" value="KdgK"/>
    <property type="match status" value="1"/>
</dbReference>
<gene>
    <name evidence="5" type="ORF">LRP50_20160</name>
</gene>
<dbReference type="PANTHER" id="PTHR43085">
    <property type="entry name" value="HEXOKINASE FAMILY MEMBER"/>
    <property type="match status" value="1"/>
</dbReference>
<dbReference type="InterPro" id="IPR011611">
    <property type="entry name" value="PfkB_dom"/>
</dbReference>
<dbReference type="Proteomes" id="UP001149400">
    <property type="component" value="Unassembled WGS sequence"/>
</dbReference>
<dbReference type="PANTHER" id="PTHR43085:SF15">
    <property type="entry name" value="2-DEHYDRO-3-DEOXYGLUCONOKINASE"/>
    <property type="match status" value="1"/>
</dbReference>
<evidence type="ECO:0000313" key="6">
    <source>
        <dbReference type="Proteomes" id="UP001149400"/>
    </source>
</evidence>
<dbReference type="Pfam" id="PF00294">
    <property type="entry name" value="PfkB"/>
    <property type="match status" value="1"/>
</dbReference>
<evidence type="ECO:0000259" key="4">
    <source>
        <dbReference type="Pfam" id="PF00294"/>
    </source>
</evidence>
<organism evidence="5 6">
    <name type="scientific">Enterovibrio gelatinilyticus</name>
    <dbReference type="NCBI Taxonomy" id="2899819"/>
    <lineage>
        <taxon>Bacteria</taxon>
        <taxon>Pseudomonadati</taxon>
        <taxon>Pseudomonadota</taxon>
        <taxon>Gammaproteobacteria</taxon>
        <taxon>Vibrionales</taxon>
        <taxon>Vibrionaceae</taxon>
        <taxon>Enterovibrio</taxon>
    </lineage>
</organism>
<proteinExistence type="inferred from homology"/>
<accession>A0ABT5R5I5</accession>
<evidence type="ECO:0000256" key="2">
    <source>
        <dbReference type="ARBA" id="ARBA00022679"/>
    </source>
</evidence>
<dbReference type="RefSeq" id="WP_274166243.1">
    <property type="nucleotide sequence ID" value="NZ_JAJUBC010000029.1"/>
</dbReference>
<evidence type="ECO:0000313" key="5">
    <source>
        <dbReference type="EMBL" id="MDD1795450.1"/>
    </source>
</evidence>
<dbReference type="InterPro" id="IPR050306">
    <property type="entry name" value="PfkB_Carbo_kinase"/>
</dbReference>
<sequence length="311" mass="34497">MRTLNIAFFGECMVELSGKPLNKTFGGDTLNTALYLARLLSHHPINIHYATGLGEEALSDDLLTAWHSEGIHTDLVSRVPNKNPGLYLVETDEHGERSFHYWRTDSAATHYFDAISPLEHAIENQDIDALYLSGISFAILSDEAKARLLLCVKRLKIQNKTVFFDNNFRPQLWSATRARQWYRDILRHTDVALITEDDDMLIWGDTKIVERCKSFGCEQLVIKRGSEPCVVISDLQTDAKRVEVSATHVTNVVDTCAAGDSFAAGFLAGYLTQQSPTECAELGHALAGVVIQFPGAIVPIAHTEPFHLTGA</sequence>
<dbReference type="SUPFAM" id="SSF53613">
    <property type="entry name" value="Ribokinase-like"/>
    <property type="match status" value="1"/>
</dbReference>
<evidence type="ECO:0000256" key="1">
    <source>
        <dbReference type="ARBA" id="ARBA00010688"/>
    </source>
</evidence>
<feature type="domain" description="Carbohydrate kinase PfkB" evidence="4">
    <location>
        <begin position="7"/>
        <end position="299"/>
    </location>
</feature>
<evidence type="ECO:0000256" key="3">
    <source>
        <dbReference type="ARBA" id="ARBA00022777"/>
    </source>
</evidence>
<keyword evidence="2" id="KW-0808">Transferase</keyword>
<dbReference type="PROSITE" id="PS00584">
    <property type="entry name" value="PFKB_KINASES_2"/>
    <property type="match status" value="1"/>
</dbReference>
<dbReference type="InterPro" id="IPR002173">
    <property type="entry name" value="Carboh/pur_kinase_PfkB_CS"/>
</dbReference>
<name>A0ABT5R5I5_9GAMM</name>